<proteinExistence type="predicted"/>
<sequence length="83" mass="9602">MSSRVCFRSRTQSSSVSLSPTRRLEHVCYDTQGEMSPVTINEIRDMFKPVCDASRTGLHIKHLIEDIAYTARKFWLHGMCLRI</sequence>
<organism evidence="1 2">
    <name type="scientific">Persea americana</name>
    <name type="common">Avocado</name>
    <dbReference type="NCBI Taxonomy" id="3435"/>
    <lineage>
        <taxon>Eukaryota</taxon>
        <taxon>Viridiplantae</taxon>
        <taxon>Streptophyta</taxon>
        <taxon>Embryophyta</taxon>
        <taxon>Tracheophyta</taxon>
        <taxon>Spermatophyta</taxon>
        <taxon>Magnoliopsida</taxon>
        <taxon>Magnoliidae</taxon>
        <taxon>Laurales</taxon>
        <taxon>Lauraceae</taxon>
        <taxon>Persea</taxon>
    </lineage>
</organism>
<reference evidence="1 2" key="1">
    <citation type="journal article" date="2022" name="Hortic Res">
        <title>A haplotype resolved chromosomal level avocado genome allows analysis of novel avocado genes.</title>
        <authorList>
            <person name="Nath O."/>
            <person name="Fletcher S.J."/>
            <person name="Hayward A."/>
            <person name="Shaw L.M."/>
            <person name="Masouleh A.K."/>
            <person name="Furtado A."/>
            <person name="Henry R.J."/>
            <person name="Mitter N."/>
        </authorList>
    </citation>
    <scope>NUCLEOTIDE SEQUENCE [LARGE SCALE GENOMIC DNA]</scope>
    <source>
        <strain evidence="2">cv. Hass</strain>
    </source>
</reference>
<keyword evidence="2" id="KW-1185">Reference proteome</keyword>
<protein>
    <submittedName>
        <fullName evidence="1">Uncharacterized protein</fullName>
    </submittedName>
</protein>
<evidence type="ECO:0000313" key="1">
    <source>
        <dbReference type="EMBL" id="KAJ8627524.1"/>
    </source>
</evidence>
<name>A0ACC2L3B8_PERAE</name>
<gene>
    <name evidence="1" type="ORF">MRB53_020831</name>
</gene>
<comment type="caution">
    <text evidence="1">The sequence shown here is derived from an EMBL/GenBank/DDBJ whole genome shotgun (WGS) entry which is preliminary data.</text>
</comment>
<dbReference type="Proteomes" id="UP001234297">
    <property type="component" value="Chromosome 6"/>
</dbReference>
<accession>A0ACC2L3B8</accession>
<dbReference type="EMBL" id="CM056814">
    <property type="protein sequence ID" value="KAJ8627524.1"/>
    <property type="molecule type" value="Genomic_DNA"/>
</dbReference>
<evidence type="ECO:0000313" key="2">
    <source>
        <dbReference type="Proteomes" id="UP001234297"/>
    </source>
</evidence>